<organism evidence="1 2">
    <name type="scientific">Fusarium decemcellulare</name>
    <dbReference type="NCBI Taxonomy" id="57161"/>
    <lineage>
        <taxon>Eukaryota</taxon>
        <taxon>Fungi</taxon>
        <taxon>Dikarya</taxon>
        <taxon>Ascomycota</taxon>
        <taxon>Pezizomycotina</taxon>
        <taxon>Sordariomycetes</taxon>
        <taxon>Hypocreomycetidae</taxon>
        <taxon>Hypocreales</taxon>
        <taxon>Nectriaceae</taxon>
        <taxon>Fusarium</taxon>
        <taxon>Fusarium decemcellulare species complex</taxon>
    </lineage>
</organism>
<sequence>MADETVRNGRRSAKLRSMDSHGPLSDPVTDSRSFSSWLSDLQTALLKRLKCDEARPSCQRCVKYGVDCPGYNKPVKWSTKHEKSRQSQGFKQDTTLCLNGNTKRSPQKTAGSLPSPNSSSSGCSTIGRVQRPGTDTLTETSPSMTFLPFAETLSMSSHFPGTLYRHSLDLSVQRACFLPISPNEDPHQHPGGSPEGAELIVAEPDLLNSATSPLLYTPLEQSEILLHHYFSSVCQLNSAFDSPQNPFRSQVSGMINKSKLIHNCILSMSAAHLYRNQDSSVALGFHTEAISCLSTELGVLNLLASTPPNEHQEKIVVTGPRRTGLVKVDVLLATILLGMTSSLPHLQGSRTLFKGWLTESDILNRHNTLSTDRLETFIIPLMVYWEAMSSFIIDQDMDTLSHLDNLGSPTSFVLGDPHPWTGVATPIFVQLARVGTLVRLKRNLQPHERGKTKQREPYLQLIDMAREVEENVLRFQPPVAWLIQDVEDLHASQNHFHALAHSYRLAALLELCRAFPEICRCERRPEIEFADTCDCSDNNSRVVFSLAVETLRILETIPSNSSTITTQNLALLIAGSALGPISDCSTGRQCALHQQIPRWRNFVRRRVVGLHDVVGLQPIRHTAAILHEVWARMDESAETAIFGYDGCEEVLDKLHWIEVMSDKGLETIFGEMRSSQEGYLWTRTGATTGLTTDAAVDGTPSSAIRTNYDVVIIGAGFSGLIAARNLSRSHNLKVLIVEGRDRIGGRTWTAKALGEEFEMGGTWVHWNQPHLYSELHRYGLHRNLKTSSGTADPKTTMYTGAFSDCAEINGDEVAVASQRAADAFFSIDGLSSRELMPYPHEPYRQPALWVKYDKLSVQDRLDQLGIPQIEKDLFGTIVSSYGSAPNSEISFTEVLRWYALSNHSFASVNELCGTFKLGKGGMTSLARCILSEYKGHLLLNTVVDKIEQTGNSVLLSTKSGKQIRAKRVISTIPLNCLSDVHFSPPLSKLRQEAVSAGHINKGAKVHFQLEKCESGWFSMANPYGKSPWCFAFSDHNGTNQRNGTYCIGFGYNNFLQDPHAHNEIINSFKEFIKPDAEVKAYLTHDWMNDPLAKGVWSCWGPAGMSRWLRELQKPHGRVLFASADWADGWRGFIDGAIEQGVKAAWQVEQLLGEEAAEIVRPHFAGRDVNFRVITLQEPPKNEMIPYLEKENHKQPIGQAPTRCARVEVVLENQSGNNELFELLVDFDNNRVKKKQHHEGKHSYIDAEYMKKVEEACLANPDVQEEIRRLDLPDGATVIVEPWAYATDGMNDMTQRVTMCWFYLRLAQNPDANYYAYPLDVCAEVSEKLKVTKVYRLPTTPHERIHNESRPFDRRRIHSQTLSEYHPDLRPSPRTTTKPYQVVQPEGPSFHIRGNHLSWEKWTFRVGFNYREGLTLHDIRYDGRSLFYRLSLAEMFVPYGDPRSPYPRKAAFDLGNDGAGLNANNLKLGCDCLGTIKYFDGYHNTSSGEPLKMPNVICCHEQDDGILWKHTNFRTGNAVVTRSRILVLQTIITVSNYEYIFAFHFCQDASIFYEVRATGILSTVPTDIDHKEKTPYGTVVAPGVLAPYHQHLFSLRIDPAIDGHSNSLAVEESKAMPFGDPSVHNPFGVGYVTEQHIIEEEGGFDLDLTKARVFKFINENKINPVTNTPVGFKLLPAYSQMLLSHPDSFHAKRSEFGQHAVWVTRYEDDDHFPSGKHTMQSSGGDGIASKINKRNAAGDAHSVRNQDIVIWHTFGSTHNPRIEDWPVMPNEKMVVGLKPVNFFSGNPGLDVAVSTQEKNKSALYEEDKAADMGSAKKPNFLVIVADDLGFSDTGPFGSEIKTPALDKLAKEGIRLTNFHTASACSPTRSMLFSGTDNHIAGLGQMAEHMGNRELFKGKEGYEGYLNFRVAALSELLQDAGYLTLMSGKWHLGAAREHAPCSRGFEKGFVYLPGSGNHYNFEPQFGEGPRPSLAVADPTTFWMRDGTYLDRYKELPNEFYSTKTFTDELINYFEKRTPEEKERPFFSYLAFTAPHWPLQAPREIIDLYKGVYDDGPAALRKRRLEKLIELGLVPKDVETAPMTGLVDPEWDELTAEQLAESARKMEVFAAMVHVVDQNIQRVVEYLESSGELDNTFILFMSDNGAEGTLLEALPMLGGATSLGALIEKHYDNSLANIGNKDSFTWYGASWACASMAPSRGFKTWITEGGIRCPCLVRYPPLMAKRGTGSHTNEFTTVMDILPTMLDLAGVQHPHPAQFRGREVVPVRGRSWVPHLSGKTPEVHDHNTTVTGWELFGLRAIRKGKWKAVYMTPPRGKDKWELYDIDADLGELHDKADAEPEVLAEMVQHWNVYYSETGMFDPEVVYHVVKDKRVT</sequence>
<dbReference type="EMBL" id="JANRMS010000088">
    <property type="protein sequence ID" value="KAJ3547161.1"/>
    <property type="molecule type" value="Genomic_DNA"/>
</dbReference>
<evidence type="ECO:0000313" key="2">
    <source>
        <dbReference type="Proteomes" id="UP001148629"/>
    </source>
</evidence>
<dbReference type="Proteomes" id="UP001148629">
    <property type="component" value="Unassembled WGS sequence"/>
</dbReference>
<proteinExistence type="predicted"/>
<keyword evidence="2" id="KW-1185">Reference proteome</keyword>
<name>A0ACC1SVF2_9HYPO</name>
<reference evidence="1" key="1">
    <citation type="submission" date="2022-08" db="EMBL/GenBank/DDBJ databases">
        <title>Genome Sequence of Fusarium decemcellulare.</title>
        <authorList>
            <person name="Buettner E."/>
        </authorList>
    </citation>
    <scope>NUCLEOTIDE SEQUENCE</scope>
    <source>
        <strain evidence="1">Babe19</strain>
    </source>
</reference>
<protein>
    <submittedName>
        <fullName evidence="1">Uncharacterized protein</fullName>
    </submittedName>
</protein>
<evidence type="ECO:0000313" key="1">
    <source>
        <dbReference type="EMBL" id="KAJ3547161.1"/>
    </source>
</evidence>
<comment type="caution">
    <text evidence="1">The sequence shown here is derived from an EMBL/GenBank/DDBJ whole genome shotgun (WGS) entry which is preliminary data.</text>
</comment>
<accession>A0ACC1SVF2</accession>
<gene>
    <name evidence="1" type="ORF">NM208_g1657</name>
</gene>